<gene>
    <name evidence="1" type="ORF">dnm_087720</name>
</gene>
<name>A0A975GT39_9BACT</name>
<protein>
    <submittedName>
        <fullName evidence="1">Uncharacterized protein</fullName>
    </submittedName>
</protein>
<evidence type="ECO:0000313" key="2">
    <source>
        <dbReference type="Proteomes" id="UP000663722"/>
    </source>
</evidence>
<dbReference type="Proteomes" id="UP000663722">
    <property type="component" value="Chromosome"/>
</dbReference>
<dbReference type="AlphaFoldDB" id="A0A975GT39"/>
<sequence>MKKFILVLDGSVISNDDKNTLFCIKKIISSETARTKTKLSRKTARTFLGVFISWGAFETASRQCARNFFNLF</sequence>
<accession>A0A975GT39</accession>
<organism evidence="1 2">
    <name type="scientific">Desulfonema magnum</name>
    <dbReference type="NCBI Taxonomy" id="45655"/>
    <lineage>
        <taxon>Bacteria</taxon>
        <taxon>Pseudomonadati</taxon>
        <taxon>Thermodesulfobacteriota</taxon>
        <taxon>Desulfobacteria</taxon>
        <taxon>Desulfobacterales</taxon>
        <taxon>Desulfococcaceae</taxon>
        <taxon>Desulfonema</taxon>
    </lineage>
</organism>
<dbReference type="KEGG" id="dmm:dnm_087720"/>
<reference evidence="1" key="1">
    <citation type="journal article" date="2021" name="Microb. Physiol.">
        <title>Proteogenomic Insights into the Physiology of Marine, Sulfate-Reducing, Filamentous Desulfonema limicola and Desulfonema magnum.</title>
        <authorList>
            <person name="Schnaars V."/>
            <person name="Wohlbrand L."/>
            <person name="Scheve S."/>
            <person name="Hinrichs C."/>
            <person name="Reinhardt R."/>
            <person name="Rabus R."/>
        </authorList>
    </citation>
    <scope>NUCLEOTIDE SEQUENCE</scope>
    <source>
        <strain evidence="1">4be13</strain>
    </source>
</reference>
<keyword evidence="2" id="KW-1185">Reference proteome</keyword>
<proteinExistence type="predicted"/>
<evidence type="ECO:0000313" key="1">
    <source>
        <dbReference type="EMBL" id="QTA92684.1"/>
    </source>
</evidence>
<dbReference type="EMBL" id="CP061800">
    <property type="protein sequence ID" value="QTA92684.1"/>
    <property type="molecule type" value="Genomic_DNA"/>
</dbReference>